<dbReference type="GO" id="GO:0015031">
    <property type="term" value="P:protein transport"/>
    <property type="evidence" value="ECO:0007669"/>
    <property type="project" value="UniProtKB-KW"/>
</dbReference>
<keyword evidence="6" id="KW-0472">Membrane</keyword>
<evidence type="ECO:0000256" key="4">
    <source>
        <dbReference type="ARBA" id="ARBA00022753"/>
    </source>
</evidence>
<dbReference type="EMBL" id="JAESVG020000007">
    <property type="protein sequence ID" value="KAG8625553.1"/>
    <property type="molecule type" value="Genomic_DNA"/>
</dbReference>
<evidence type="ECO:0000313" key="10">
    <source>
        <dbReference type="Proteomes" id="UP000809789"/>
    </source>
</evidence>
<dbReference type="GO" id="GO:0000815">
    <property type="term" value="C:ESCRT III complex"/>
    <property type="evidence" value="ECO:0007669"/>
    <property type="project" value="TreeGrafter"/>
</dbReference>
<feature type="region of interest" description="Disordered" evidence="8">
    <location>
        <begin position="165"/>
        <end position="215"/>
    </location>
</feature>
<reference evidence="9" key="1">
    <citation type="submission" date="2021-07" db="EMBL/GenBank/DDBJ databases">
        <title>Elsinoe batatas strain:CRI-CJ2 Genome sequencing and assembly.</title>
        <authorList>
            <person name="Huang L."/>
        </authorList>
    </citation>
    <scope>NUCLEOTIDE SEQUENCE</scope>
    <source>
        <strain evidence="9">CRI-CJ2</strain>
    </source>
</reference>
<evidence type="ECO:0000256" key="8">
    <source>
        <dbReference type="SAM" id="MobiDB-lite"/>
    </source>
</evidence>
<sequence length="215" mass="24332">MGNNGSTPKITAQDKAILDMKNQRDKLRQYQRKITLLADRETEIARQCLRTGDKKRALLALRKKKYQQSLLQTTDAQLAQLETLTSDVEFALVQKDVLYGLQQGTSVLKQINKEMGSIDKVEQLMADNEEARAYQREVGEMLAGQMSNADEDEVEDELAALEKEMGVGNKVDEEVNLPGTEGLVDPMPDAPRETPRQRAERRQRERGEERQMVAA</sequence>
<keyword evidence="10" id="KW-1185">Reference proteome</keyword>
<comment type="caution">
    <text evidence="9">The sequence shown here is derived from an EMBL/GenBank/DDBJ whole genome shotgun (WGS) entry which is preliminary data.</text>
</comment>
<evidence type="ECO:0000256" key="1">
    <source>
        <dbReference type="ARBA" id="ARBA00004608"/>
    </source>
</evidence>
<protein>
    <recommendedName>
        <fullName evidence="11">Charged multivesicular body protein 6</fullName>
    </recommendedName>
</protein>
<keyword evidence="7" id="KW-0175">Coiled coil</keyword>
<dbReference type="InterPro" id="IPR005024">
    <property type="entry name" value="Snf7_fam"/>
</dbReference>
<comment type="similarity">
    <text evidence="2">Belongs to the SNF7 family.</text>
</comment>
<evidence type="ECO:0000256" key="2">
    <source>
        <dbReference type="ARBA" id="ARBA00006190"/>
    </source>
</evidence>
<dbReference type="GO" id="GO:0006900">
    <property type="term" value="P:vesicle budding from membrane"/>
    <property type="evidence" value="ECO:0007669"/>
    <property type="project" value="TreeGrafter"/>
</dbReference>
<evidence type="ECO:0000256" key="6">
    <source>
        <dbReference type="ARBA" id="ARBA00023136"/>
    </source>
</evidence>
<evidence type="ECO:0000256" key="7">
    <source>
        <dbReference type="SAM" id="Coils"/>
    </source>
</evidence>
<dbReference type="Proteomes" id="UP000809789">
    <property type="component" value="Unassembled WGS sequence"/>
</dbReference>
<dbReference type="Pfam" id="PF03357">
    <property type="entry name" value="Snf7"/>
    <property type="match status" value="1"/>
</dbReference>
<accession>A0A8K0L4C8</accession>
<dbReference type="PANTHER" id="PTHR22761">
    <property type="entry name" value="CHARGED MULTIVESICULAR BODY PROTEIN"/>
    <property type="match status" value="1"/>
</dbReference>
<feature type="compositionally biased region" description="Basic and acidic residues" evidence="8">
    <location>
        <begin position="190"/>
        <end position="215"/>
    </location>
</feature>
<dbReference type="OrthoDB" id="441172at2759"/>
<proteinExistence type="inferred from homology"/>
<keyword evidence="4" id="KW-0967">Endosome</keyword>
<comment type="subcellular location">
    <subcellularLocation>
        <location evidence="1">Endosome membrane</location>
    </subcellularLocation>
</comment>
<dbReference type="GO" id="GO:0032511">
    <property type="term" value="P:late endosome to vacuole transport via multivesicular body sorting pathway"/>
    <property type="evidence" value="ECO:0007669"/>
    <property type="project" value="TreeGrafter"/>
</dbReference>
<name>A0A8K0L4C8_9PEZI</name>
<evidence type="ECO:0000256" key="5">
    <source>
        <dbReference type="ARBA" id="ARBA00022927"/>
    </source>
</evidence>
<dbReference type="Gene3D" id="1.10.287.1060">
    <property type="entry name" value="ESAT-6-like"/>
    <property type="match status" value="1"/>
</dbReference>
<evidence type="ECO:0000313" key="9">
    <source>
        <dbReference type="EMBL" id="KAG8625553.1"/>
    </source>
</evidence>
<keyword evidence="3" id="KW-0813">Transport</keyword>
<dbReference type="GO" id="GO:0005771">
    <property type="term" value="C:multivesicular body"/>
    <property type="evidence" value="ECO:0007669"/>
    <property type="project" value="TreeGrafter"/>
</dbReference>
<dbReference type="AlphaFoldDB" id="A0A8K0L4C8"/>
<organism evidence="9 10">
    <name type="scientific">Elsinoe batatas</name>
    <dbReference type="NCBI Taxonomy" id="2601811"/>
    <lineage>
        <taxon>Eukaryota</taxon>
        <taxon>Fungi</taxon>
        <taxon>Dikarya</taxon>
        <taxon>Ascomycota</taxon>
        <taxon>Pezizomycotina</taxon>
        <taxon>Dothideomycetes</taxon>
        <taxon>Dothideomycetidae</taxon>
        <taxon>Myriangiales</taxon>
        <taxon>Elsinoaceae</taxon>
        <taxon>Elsinoe</taxon>
    </lineage>
</organism>
<evidence type="ECO:0008006" key="11">
    <source>
        <dbReference type="Google" id="ProtNLM"/>
    </source>
</evidence>
<gene>
    <name evidence="9" type="ORF">KVT40_005954</name>
</gene>
<evidence type="ECO:0000256" key="3">
    <source>
        <dbReference type="ARBA" id="ARBA00022448"/>
    </source>
</evidence>
<dbReference type="PANTHER" id="PTHR22761:SF5">
    <property type="entry name" value="CHARGED MULTIVESICULAR BODY PROTEIN 6"/>
    <property type="match status" value="1"/>
</dbReference>
<keyword evidence="5" id="KW-0653">Protein transport</keyword>
<feature type="coiled-coil region" evidence="7">
    <location>
        <begin position="13"/>
        <end position="40"/>
    </location>
</feature>